<keyword evidence="8" id="KW-0807">Transducer</keyword>
<dbReference type="InterPro" id="IPR015898">
    <property type="entry name" value="G-protein_gamma-like_dom"/>
</dbReference>
<evidence type="ECO:0000256" key="5">
    <source>
        <dbReference type="ARBA" id="ARBA00022481"/>
    </source>
</evidence>
<dbReference type="OrthoDB" id="19232at2759"/>
<accession>A0A1X2HU67</accession>
<dbReference type="Pfam" id="PF00631">
    <property type="entry name" value="G-gamma"/>
    <property type="match status" value="1"/>
</dbReference>
<keyword evidence="6" id="KW-0472">Membrane</keyword>
<comment type="similarity">
    <text evidence="2">Belongs to the G protein gamma family.</text>
</comment>
<dbReference type="InterPro" id="IPR041848">
    <property type="entry name" value="Ste18_fungal"/>
</dbReference>
<evidence type="ECO:0000256" key="4">
    <source>
        <dbReference type="ARBA" id="ARBA00016111"/>
    </source>
</evidence>
<keyword evidence="7" id="KW-0564">Palmitate</keyword>
<dbReference type="AlphaFoldDB" id="A0A1X2HU67"/>
<evidence type="ECO:0000256" key="2">
    <source>
        <dbReference type="ARBA" id="ARBA00007431"/>
    </source>
</evidence>
<dbReference type="FunFam" id="4.10.260.10:FF:000003">
    <property type="entry name" value="G-protein complex gamma subunit Ste18/GpgA"/>
    <property type="match status" value="1"/>
</dbReference>
<dbReference type="InParanoid" id="A0A1X2HU67"/>
<dbReference type="EMBL" id="MCGN01000001">
    <property type="protein sequence ID" value="ORZ02648.1"/>
    <property type="molecule type" value="Genomic_DNA"/>
</dbReference>
<evidence type="ECO:0000256" key="1">
    <source>
        <dbReference type="ARBA" id="ARBA00004170"/>
    </source>
</evidence>
<dbReference type="GO" id="GO:0007186">
    <property type="term" value="P:G protein-coupled receptor signaling pathway"/>
    <property type="evidence" value="ECO:0007669"/>
    <property type="project" value="InterPro"/>
</dbReference>
<keyword evidence="9" id="KW-0449">Lipoprotein</keyword>
<evidence type="ECO:0000256" key="10">
    <source>
        <dbReference type="ARBA" id="ARBA00023289"/>
    </source>
</evidence>
<proteinExistence type="inferred from homology"/>
<evidence type="ECO:0000259" key="11">
    <source>
        <dbReference type="PROSITE" id="PS50058"/>
    </source>
</evidence>
<dbReference type="STRING" id="13706.A0A1X2HU67"/>
<organism evidence="12 13">
    <name type="scientific">Syncephalastrum racemosum</name>
    <name type="common">Filamentous fungus</name>
    <dbReference type="NCBI Taxonomy" id="13706"/>
    <lineage>
        <taxon>Eukaryota</taxon>
        <taxon>Fungi</taxon>
        <taxon>Fungi incertae sedis</taxon>
        <taxon>Mucoromycota</taxon>
        <taxon>Mucoromycotina</taxon>
        <taxon>Mucoromycetes</taxon>
        <taxon>Mucorales</taxon>
        <taxon>Syncephalastraceae</taxon>
        <taxon>Syncephalastrum</taxon>
    </lineage>
</organism>
<reference evidence="12 13" key="1">
    <citation type="submission" date="2016-07" db="EMBL/GenBank/DDBJ databases">
        <title>Pervasive Adenine N6-methylation of Active Genes in Fungi.</title>
        <authorList>
            <consortium name="DOE Joint Genome Institute"/>
            <person name="Mondo S.J."/>
            <person name="Dannebaum R.O."/>
            <person name="Kuo R.C."/>
            <person name="Labutti K."/>
            <person name="Haridas S."/>
            <person name="Kuo A."/>
            <person name="Salamov A."/>
            <person name="Ahrendt S.R."/>
            <person name="Lipzen A."/>
            <person name="Sullivan W."/>
            <person name="Andreopoulos W.B."/>
            <person name="Clum A."/>
            <person name="Lindquist E."/>
            <person name="Daum C."/>
            <person name="Ramamoorthy G.K."/>
            <person name="Gryganskyi A."/>
            <person name="Culley D."/>
            <person name="Magnuson J.K."/>
            <person name="James T.Y."/>
            <person name="O'Malley M.A."/>
            <person name="Stajich J.E."/>
            <person name="Spatafora J.W."/>
            <person name="Visel A."/>
            <person name="Grigoriev I.V."/>
        </authorList>
    </citation>
    <scope>NUCLEOTIDE SEQUENCE [LARGE SCALE GENOMIC DNA]</scope>
    <source>
        <strain evidence="12 13">NRRL 2496</strain>
    </source>
</reference>
<comment type="caution">
    <text evidence="12">The sequence shown here is derived from an EMBL/GenBank/DDBJ whole genome shotgun (WGS) entry which is preliminary data.</text>
</comment>
<protein>
    <recommendedName>
        <fullName evidence="4">Guanine nucleotide-binding protein subunit gamma</fullName>
    </recommendedName>
</protein>
<dbReference type="InterPro" id="IPR036284">
    <property type="entry name" value="GGL_sf"/>
</dbReference>
<evidence type="ECO:0000313" key="12">
    <source>
        <dbReference type="EMBL" id="ORZ02648.1"/>
    </source>
</evidence>
<dbReference type="SMART" id="SM01224">
    <property type="entry name" value="G_gamma"/>
    <property type="match status" value="1"/>
</dbReference>
<evidence type="ECO:0000256" key="9">
    <source>
        <dbReference type="ARBA" id="ARBA00023288"/>
    </source>
</evidence>
<dbReference type="GO" id="GO:0005834">
    <property type="term" value="C:heterotrimeric G-protein complex"/>
    <property type="evidence" value="ECO:0007669"/>
    <property type="project" value="TreeGrafter"/>
</dbReference>
<feature type="domain" description="G protein gamma" evidence="11">
    <location>
        <begin position="12"/>
        <end position="87"/>
    </location>
</feature>
<evidence type="ECO:0000256" key="7">
    <source>
        <dbReference type="ARBA" id="ARBA00023139"/>
    </source>
</evidence>
<dbReference type="PANTHER" id="PTHR28189">
    <property type="entry name" value="GUANINE NUCLEOTIDE-BINDING PROTEIN SUBUNIT GAMMA"/>
    <property type="match status" value="1"/>
</dbReference>
<keyword evidence="5" id="KW-0488">Methylation</keyword>
<dbReference type="Gene3D" id="4.10.260.10">
    <property type="entry name" value="Transducin (heterotrimeric G protein), gamma chain"/>
    <property type="match status" value="1"/>
</dbReference>
<dbReference type="OMA" id="GCSCAIM"/>
<dbReference type="SUPFAM" id="SSF48670">
    <property type="entry name" value="Transducin (heterotrimeric G protein), gamma chain"/>
    <property type="match status" value="1"/>
</dbReference>
<dbReference type="GO" id="GO:0000750">
    <property type="term" value="P:pheromone-dependent signal transduction involved in conjugation with cellular fusion"/>
    <property type="evidence" value="ECO:0007669"/>
    <property type="project" value="InterPro"/>
</dbReference>
<sequence length="87" mass="9693">MAMGYSPLNARRTQNLSEAKLNRLLEYNQRLRELLDIPRTTVSEASSRLIDHCKSTRDPMLPSVWGPIDKKDDPFAPASGGGCCSIM</sequence>
<dbReference type="GO" id="GO:0031681">
    <property type="term" value="F:G-protein beta-subunit binding"/>
    <property type="evidence" value="ECO:0007669"/>
    <property type="project" value="InterPro"/>
</dbReference>
<dbReference type="PANTHER" id="PTHR28189:SF1">
    <property type="entry name" value="GUANINE NUCLEOTIDE-BINDING PROTEIN SUBUNIT GAMMA"/>
    <property type="match status" value="1"/>
</dbReference>
<evidence type="ECO:0000256" key="3">
    <source>
        <dbReference type="ARBA" id="ARBA00011581"/>
    </source>
</evidence>
<comment type="subcellular location">
    <subcellularLocation>
        <location evidence="1">Membrane</location>
        <topology evidence="1">Peripheral membrane protein</topology>
    </subcellularLocation>
</comment>
<dbReference type="Proteomes" id="UP000242180">
    <property type="component" value="Unassembled WGS sequence"/>
</dbReference>
<evidence type="ECO:0000256" key="8">
    <source>
        <dbReference type="ARBA" id="ARBA00023224"/>
    </source>
</evidence>
<gene>
    <name evidence="12" type="ORF">BCR43DRAFT_481901</name>
</gene>
<comment type="subunit">
    <text evidence="3">G proteins are composed of 3 units, alpha, beta and gamma.</text>
</comment>
<keyword evidence="10" id="KW-0636">Prenylation</keyword>
<dbReference type="PROSITE" id="PS50058">
    <property type="entry name" value="G_PROTEIN_GAMMA"/>
    <property type="match status" value="1"/>
</dbReference>
<keyword evidence="13" id="KW-1185">Reference proteome</keyword>
<evidence type="ECO:0000256" key="6">
    <source>
        <dbReference type="ARBA" id="ARBA00023136"/>
    </source>
</evidence>
<evidence type="ECO:0000313" key="13">
    <source>
        <dbReference type="Proteomes" id="UP000242180"/>
    </source>
</evidence>
<name>A0A1X2HU67_SYNRA</name>